<name>A0A7Y7B6S0_STRMO</name>
<keyword evidence="2" id="KW-1185">Reference proteome</keyword>
<reference evidence="1 2" key="1">
    <citation type="submission" date="2020-04" db="EMBL/GenBank/DDBJ databases">
        <title>Draft Genome Sequence of Streptomyces morookaense DSM 40503, an 8-azaguanine-producing strain.</title>
        <authorList>
            <person name="Qi J."/>
            <person name="Gao J.-M."/>
        </authorList>
    </citation>
    <scope>NUCLEOTIDE SEQUENCE [LARGE SCALE GENOMIC DNA]</scope>
    <source>
        <strain evidence="1 2">DSM 40503</strain>
    </source>
</reference>
<evidence type="ECO:0000313" key="2">
    <source>
        <dbReference type="Proteomes" id="UP000587462"/>
    </source>
</evidence>
<dbReference type="AlphaFoldDB" id="A0A7Y7B6S0"/>
<protein>
    <submittedName>
        <fullName evidence="1">Uncharacterized protein</fullName>
    </submittedName>
</protein>
<accession>A0A7Y7B6S0</accession>
<dbReference type="RefSeq" id="WP_171083585.1">
    <property type="nucleotide sequence ID" value="NZ_BNBU01000011.1"/>
</dbReference>
<dbReference type="Proteomes" id="UP000587462">
    <property type="component" value="Unassembled WGS sequence"/>
</dbReference>
<dbReference type="EMBL" id="JABBXF010000046">
    <property type="protein sequence ID" value="NVK80060.1"/>
    <property type="molecule type" value="Genomic_DNA"/>
</dbReference>
<sequence>MDAPNPFGEYRWTLADPDQDLLAQLPLADLVQGAVNGTVEEADALFGQQLFDELDRRGDETWWQAVLLCMEFLARNPVNGTHGPAGAAALRQADSTASSPEARLVLQAVAEHRTGGAIAAAPVWQAASRAQRDAAGRRLFVLTCGTAHSGSAFLTPTQLMELSHKLVAEA</sequence>
<evidence type="ECO:0000313" key="1">
    <source>
        <dbReference type="EMBL" id="NVK80060.1"/>
    </source>
</evidence>
<organism evidence="1 2">
    <name type="scientific">Streptomyces morookaense</name>
    <name type="common">Streptoverticillium morookaense</name>
    <dbReference type="NCBI Taxonomy" id="1970"/>
    <lineage>
        <taxon>Bacteria</taxon>
        <taxon>Bacillati</taxon>
        <taxon>Actinomycetota</taxon>
        <taxon>Actinomycetes</taxon>
        <taxon>Kitasatosporales</taxon>
        <taxon>Streptomycetaceae</taxon>
        <taxon>Streptomyces</taxon>
    </lineage>
</organism>
<comment type="caution">
    <text evidence="1">The sequence shown here is derived from an EMBL/GenBank/DDBJ whole genome shotgun (WGS) entry which is preliminary data.</text>
</comment>
<proteinExistence type="predicted"/>
<gene>
    <name evidence="1" type="ORF">HG542_20695</name>
</gene>